<comment type="caution">
    <text evidence="2">The sequence shown here is derived from an EMBL/GenBank/DDBJ whole genome shotgun (WGS) entry which is preliminary data.</text>
</comment>
<evidence type="ECO:0000313" key="2">
    <source>
        <dbReference type="EMBL" id="MDM8333396.1"/>
    </source>
</evidence>
<evidence type="ECO:0000259" key="1">
    <source>
        <dbReference type="Pfam" id="PF02589"/>
    </source>
</evidence>
<dbReference type="PANTHER" id="PTHR43682:SF1">
    <property type="entry name" value="LACTATE UTILIZATION PROTEIN C"/>
    <property type="match status" value="1"/>
</dbReference>
<keyword evidence="3" id="KW-1185">Reference proteome</keyword>
<protein>
    <submittedName>
        <fullName evidence="2">Lactate utilization protein C</fullName>
    </submittedName>
</protein>
<reference evidence="2 3" key="3">
    <citation type="submission" date="2023-06" db="EMBL/GenBank/DDBJ databases">
        <authorList>
            <person name="Zeman M."/>
            <person name="Kubasova T."/>
            <person name="Jahodarova E."/>
            <person name="Nykrynova M."/>
            <person name="Rychlik I."/>
        </authorList>
    </citation>
    <scope>NUCLEOTIDE SEQUENCE [LARGE SCALE GENOMIC DNA]</scope>
    <source>
        <strain evidence="2 3">105_WCHN</strain>
    </source>
</reference>
<name>A0ABT7VMQ1_9LACO</name>
<dbReference type="EMBL" id="JAUDEO010000008">
    <property type="protein sequence ID" value="MDM8333396.1"/>
    <property type="molecule type" value="Genomic_DNA"/>
</dbReference>
<dbReference type="InterPro" id="IPR003741">
    <property type="entry name" value="LUD_dom"/>
</dbReference>
<dbReference type="Pfam" id="PF02589">
    <property type="entry name" value="LUD_dom"/>
    <property type="match status" value="1"/>
</dbReference>
<accession>A0ABT7VMQ1</accession>
<proteinExistence type="predicted"/>
<reference evidence="3" key="1">
    <citation type="submission" date="2023-06" db="EMBL/GenBank/DDBJ databases">
        <title>Identification and characterization of horizontal gene transfer across gut microbiota members of farm animals based on homology search.</title>
        <authorList>
            <person name="Zeman M."/>
            <person name="Kubasova T."/>
            <person name="Jahodarova E."/>
            <person name="Nykrynova M."/>
            <person name="Rychlik I."/>
        </authorList>
    </citation>
    <scope>NUCLEOTIDE SEQUENCE [LARGE SCALE GENOMIC DNA]</scope>
    <source>
        <strain evidence="3">105_WCHN</strain>
    </source>
</reference>
<evidence type="ECO:0000313" key="3">
    <source>
        <dbReference type="Proteomes" id="UP001529423"/>
    </source>
</evidence>
<dbReference type="Proteomes" id="UP001529423">
    <property type="component" value="Unassembled WGS sequence"/>
</dbReference>
<dbReference type="RefSeq" id="WP_289559193.1">
    <property type="nucleotide sequence ID" value="NZ_JAUDEO010000008.1"/>
</dbReference>
<reference evidence="2 3" key="2">
    <citation type="submission" date="2023-06" db="EMBL/GenBank/DDBJ databases">
        <title>Identification and characterization of horizontal gene transfer across gut microbiota members of farm animals based on homology search.</title>
        <authorList>
            <person name="Schwarzerova J."/>
            <person name="Nykrynova M."/>
            <person name="Jureckova K."/>
            <person name="Cejkova D."/>
            <person name="Rychlik I."/>
        </authorList>
    </citation>
    <scope>NUCLEOTIDE SEQUENCE [LARGE SCALE GENOMIC DNA]</scope>
    <source>
        <strain evidence="2 3">105_WCHN</strain>
    </source>
</reference>
<sequence length="244" mass="26782">MSSLLDQANNKANRENFLNHLAAASGRQRHQLADHPFNPLNQLPDELLADQSPTELLATAQKNSESVNAEVIVKKAAELGDYLRQYTKDKDIHHLLLPSVTTDEWAHYQLADWAHDSGVATVSTWSDKYDRMTNEQNANESDLAVGMADYLIASTGTITVVNSPAQGRGFNFLPTRFIAVVPLSGLVRSTRQAVEKYEDRFGKGLTTSAITFISGPSNSGDIEMQLVVGVHGPLECTYLVVADR</sequence>
<dbReference type="PANTHER" id="PTHR43682">
    <property type="entry name" value="LACTATE UTILIZATION PROTEIN C"/>
    <property type="match status" value="1"/>
</dbReference>
<feature type="domain" description="LUD" evidence="1">
    <location>
        <begin position="60"/>
        <end position="241"/>
    </location>
</feature>
<gene>
    <name evidence="2" type="ORF">QUW46_02205</name>
</gene>
<organism evidence="2 3">
    <name type="scientific">Limosilactobacillus panis</name>
    <dbReference type="NCBI Taxonomy" id="47493"/>
    <lineage>
        <taxon>Bacteria</taxon>
        <taxon>Bacillati</taxon>
        <taxon>Bacillota</taxon>
        <taxon>Bacilli</taxon>
        <taxon>Lactobacillales</taxon>
        <taxon>Lactobacillaceae</taxon>
        <taxon>Limosilactobacillus</taxon>
    </lineage>
</organism>